<reference evidence="1 2" key="1">
    <citation type="submission" date="2020-10" db="EMBL/GenBank/DDBJ databases">
        <title>Draft genome of Ramlibacter aquaticus LMG 30558.</title>
        <authorList>
            <person name="Props R."/>
        </authorList>
    </citation>
    <scope>NUCLEOTIDE SEQUENCE [LARGE SCALE GENOMIC DNA]</scope>
    <source>
        <strain evidence="1 2">LMG 30558</strain>
    </source>
</reference>
<name>A0ABR9SD88_9BURK</name>
<organism evidence="1 2">
    <name type="scientific">Ramlibacter aquaticus</name>
    <dbReference type="NCBI Taxonomy" id="2780094"/>
    <lineage>
        <taxon>Bacteria</taxon>
        <taxon>Pseudomonadati</taxon>
        <taxon>Pseudomonadota</taxon>
        <taxon>Betaproteobacteria</taxon>
        <taxon>Burkholderiales</taxon>
        <taxon>Comamonadaceae</taxon>
        <taxon>Ramlibacter</taxon>
    </lineage>
</organism>
<evidence type="ECO:0000313" key="1">
    <source>
        <dbReference type="EMBL" id="MBE7940315.1"/>
    </source>
</evidence>
<evidence type="ECO:0000313" key="2">
    <source>
        <dbReference type="Proteomes" id="UP000715965"/>
    </source>
</evidence>
<protein>
    <submittedName>
        <fullName evidence="1">Cytochrome C</fullName>
    </submittedName>
</protein>
<dbReference type="Proteomes" id="UP000715965">
    <property type="component" value="Unassembled WGS sequence"/>
</dbReference>
<accession>A0ABR9SD88</accession>
<keyword evidence="2" id="KW-1185">Reference proteome</keyword>
<gene>
    <name evidence="1" type="ORF">IM725_07005</name>
</gene>
<comment type="caution">
    <text evidence="1">The sequence shown here is derived from an EMBL/GenBank/DDBJ whole genome shotgun (WGS) entry which is preliminary data.</text>
</comment>
<dbReference type="EMBL" id="JADDOJ010000020">
    <property type="protein sequence ID" value="MBE7940315.1"/>
    <property type="molecule type" value="Genomic_DNA"/>
</dbReference>
<proteinExistence type="predicted"/>
<sequence>MPAAAVPAFARQTGQNCLACHAGGQFPELTPYGRLFKMTGYTMGQRTVPLSAMATLSNSRVANTAKSDDPASDFQKNGSTLLDTASIFLAGKITDQIGGFAQVTYDPYATQGADGQFHGHSSADNIDLRFADRFIDKSRDLIVGLSLNNNPSVSDPWNTAPAWMQYVPVPSPTSSRFVDGNAPYPGYAAGSNIAGLTGYLFLNRTWYAELGAYGSSHGILSFMHGGVAPGDRSQLQGLNPYWRLAWNHEWGPHALMLGTAGMHSRVFDDPLDTSDSSTLHHVTDILVDAQYQYLFDPHSVTLQAVFQRSRHRYPDSVAGQPVDFVDAAGNPLPLTNAVDTLRTFRAKATYVYQARYGGSVGVFNLSGSTNTLNVSSGYSPDTLSISSDPSLVAVPSTRVGGNLSGNPGTRGATFELFWTPIQYLRLGAQYTAYTRYNGASHNYDGLGRNASDNNTLFVYLWAAY</sequence>